<keyword evidence="3" id="KW-1185">Reference proteome</keyword>
<dbReference type="Proteomes" id="UP000198551">
    <property type="component" value="Unassembled WGS sequence"/>
</dbReference>
<keyword evidence="1" id="KW-0472">Membrane</keyword>
<organism evidence="2 3">
    <name type="scientific">Micromonospora marina</name>
    <dbReference type="NCBI Taxonomy" id="307120"/>
    <lineage>
        <taxon>Bacteria</taxon>
        <taxon>Bacillati</taxon>
        <taxon>Actinomycetota</taxon>
        <taxon>Actinomycetes</taxon>
        <taxon>Micromonosporales</taxon>
        <taxon>Micromonosporaceae</taxon>
        <taxon>Micromonospora</taxon>
    </lineage>
</organism>
<evidence type="ECO:0000313" key="2">
    <source>
        <dbReference type="EMBL" id="SCF46601.1"/>
    </source>
</evidence>
<dbReference type="AlphaFoldDB" id="A0A1C5ANE4"/>
<sequence length="199" mass="21951">MSWASESTEYGLARNAGAGTERYRWLGSKQRAADTPSGIVLMGVRLYNPTTGRFLQVDPVYGGSCNRYEYTCADPVNQTDLNGKALPAFIAAVAAVLSLARAVALACRIGKQFCKRALKYLVDKAKPHLWRAFWWAVGKAKVFSSNERVKRGLDCGWSFYKLISNARVGGWSGKAIAFTAGFIFGAITKWRCMPKGRYS</sequence>
<keyword evidence="1" id="KW-1133">Transmembrane helix</keyword>
<keyword evidence="1" id="KW-0812">Transmembrane</keyword>
<dbReference type="InterPro" id="IPR022385">
    <property type="entry name" value="Rhs_assc_core"/>
</dbReference>
<evidence type="ECO:0000256" key="1">
    <source>
        <dbReference type="SAM" id="Phobius"/>
    </source>
</evidence>
<name>A0A1C5ANE4_9ACTN</name>
<feature type="transmembrane region" description="Helical" evidence="1">
    <location>
        <begin position="85"/>
        <end position="107"/>
    </location>
</feature>
<proteinExistence type="predicted"/>
<accession>A0A1C5ANE4</accession>
<dbReference type="Gene3D" id="2.180.10.10">
    <property type="entry name" value="RHS repeat-associated core"/>
    <property type="match status" value="1"/>
</dbReference>
<dbReference type="NCBIfam" id="TIGR03696">
    <property type="entry name" value="Rhs_assc_core"/>
    <property type="match status" value="1"/>
</dbReference>
<dbReference type="RefSeq" id="WP_244167181.1">
    <property type="nucleotide sequence ID" value="NZ_FMCV01000051.1"/>
</dbReference>
<dbReference type="EMBL" id="FMCV01000051">
    <property type="protein sequence ID" value="SCF46601.1"/>
    <property type="molecule type" value="Genomic_DNA"/>
</dbReference>
<reference evidence="3" key="1">
    <citation type="submission" date="2016-06" db="EMBL/GenBank/DDBJ databases">
        <authorList>
            <person name="Varghese N."/>
        </authorList>
    </citation>
    <scope>NUCLEOTIDE SEQUENCE [LARGE SCALE GENOMIC DNA]</scope>
    <source>
        <strain evidence="3">DSM 45555</strain>
    </source>
</reference>
<evidence type="ECO:0000313" key="3">
    <source>
        <dbReference type="Proteomes" id="UP000198551"/>
    </source>
</evidence>
<protein>
    <submittedName>
        <fullName evidence="2">RHS repeat-associated core domain-containing protein</fullName>
    </submittedName>
</protein>
<gene>
    <name evidence="2" type="ORF">GA0070215_1518</name>
</gene>